<sequence>MMDYLKQRIQASVPTLFAVSRYLSIRPEGVLEGDLSRAVRPPVMFEGQPGEPALQVSLEVGADIGLLTVTGARGKQAWTLAPDVRGAVVGCPPDDSSAFRSLLLRLLGIRAVAALDRGETPSDVARALTWLVLRQDPRSPLADAWGDGPEKIFRKALGDQTVGNSDQWRGLRRWGRSLGVLIEAQASPSRGRMRVLVDPTCAIRDVLPLLLAPSAAGEWLGRLRTLIPVLGAPALAAEVGIRDGDVPPTLALALRKLDRAGYLSLVTSDDDRDAVTLQVGSEPAQRVAQIRVAAAGVARTALEAGA</sequence>
<gene>
    <name evidence="1" type="ORF">G7043_39755</name>
</gene>
<keyword evidence="2" id="KW-1185">Reference proteome</keyword>
<proteinExistence type="predicted"/>
<reference evidence="1 2" key="1">
    <citation type="submission" date="2020-03" db="EMBL/GenBank/DDBJ databases">
        <title>Isolation and identification of active actinomycetes.</title>
        <authorList>
            <person name="Sun X."/>
        </authorList>
    </citation>
    <scope>NUCLEOTIDE SEQUENCE [LARGE SCALE GENOMIC DNA]</scope>
    <source>
        <strain evidence="1 2">NEAU-D13</strain>
    </source>
</reference>
<evidence type="ECO:0000313" key="1">
    <source>
        <dbReference type="EMBL" id="NGY65067.1"/>
    </source>
</evidence>
<accession>A0A7C9RX50</accession>
<protein>
    <submittedName>
        <fullName evidence="1">Uncharacterized protein</fullName>
    </submittedName>
</protein>
<dbReference type="RefSeq" id="WP_166053859.1">
    <property type="nucleotide sequence ID" value="NZ_JAAMPJ010000014.1"/>
</dbReference>
<comment type="caution">
    <text evidence="1">The sequence shown here is derived from an EMBL/GenBank/DDBJ whole genome shotgun (WGS) entry which is preliminary data.</text>
</comment>
<name>A0A7C9RX50_9PSEU</name>
<dbReference type="Proteomes" id="UP000481360">
    <property type="component" value="Unassembled WGS sequence"/>
</dbReference>
<dbReference type="EMBL" id="JAAMPJ010000014">
    <property type="protein sequence ID" value="NGY65067.1"/>
    <property type="molecule type" value="Genomic_DNA"/>
</dbReference>
<dbReference type="AlphaFoldDB" id="A0A7C9RX50"/>
<evidence type="ECO:0000313" key="2">
    <source>
        <dbReference type="Proteomes" id="UP000481360"/>
    </source>
</evidence>
<organism evidence="1 2">
    <name type="scientific">Lentzea alba</name>
    <dbReference type="NCBI Taxonomy" id="2714351"/>
    <lineage>
        <taxon>Bacteria</taxon>
        <taxon>Bacillati</taxon>
        <taxon>Actinomycetota</taxon>
        <taxon>Actinomycetes</taxon>
        <taxon>Pseudonocardiales</taxon>
        <taxon>Pseudonocardiaceae</taxon>
        <taxon>Lentzea</taxon>
    </lineage>
</organism>